<evidence type="ECO:0000256" key="2">
    <source>
        <dbReference type="ARBA" id="ARBA00008300"/>
    </source>
</evidence>
<keyword evidence="6" id="KW-1185">Reference proteome</keyword>
<evidence type="ECO:0000313" key="5">
    <source>
        <dbReference type="EMBL" id="ODQ60710.1"/>
    </source>
</evidence>
<accession>A0A1E3P609</accession>
<dbReference type="GO" id="GO:0004806">
    <property type="term" value="F:triacylglycerol lipase activity"/>
    <property type="evidence" value="ECO:0007669"/>
    <property type="project" value="EnsemblFungi"/>
</dbReference>
<dbReference type="GO" id="GO:0019433">
    <property type="term" value="P:triglyceride catabolic process"/>
    <property type="evidence" value="ECO:0007669"/>
    <property type="project" value="EnsemblFungi"/>
</dbReference>
<dbReference type="RefSeq" id="XP_019039917.1">
    <property type="nucleotide sequence ID" value="XM_019184548.1"/>
</dbReference>
<evidence type="ECO:0000256" key="3">
    <source>
        <dbReference type="ARBA" id="ARBA00022677"/>
    </source>
</evidence>
<gene>
    <name evidence="5" type="ORF">WICANDRAFT_77387</name>
</gene>
<dbReference type="PANTHER" id="PTHR13390:SF0">
    <property type="entry name" value="LIPID DROPLET-ASSOCIATED HYDROLASE"/>
    <property type="match status" value="1"/>
</dbReference>
<proteinExistence type="inferred from homology"/>
<evidence type="ECO:0000256" key="4">
    <source>
        <dbReference type="ARBA" id="ARBA00022801"/>
    </source>
</evidence>
<evidence type="ECO:0000313" key="6">
    <source>
        <dbReference type="Proteomes" id="UP000094112"/>
    </source>
</evidence>
<dbReference type="SUPFAM" id="SSF53474">
    <property type="entry name" value="alpha/beta-Hydrolases"/>
    <property type="match status" value="1"/>
</dbReference>
<name>A0A1E3P609_WICAA</name>
<organism evidence="5 6">
    <name type="scientific">Wickerhamomyces anomalus (strain ATCC 58044 / CBS 1984 / NCYC 433 / NRRL Y-366-8)</name>
    <name type="common">Yeast</name>
    <name type="synonym">Hansenula anomala</name>
    <dbReference type="NCBI Taxonomy" id="683960"/>
    <lineage>
        <taxon>Eukaryota</taxon>
        <taxon>Fungi</taxon>
        <taxon>Dikarya</taxon>
        <taxon>Ascomycota</taxon>
        <taxon>Saccharomycotina</taxon>
        <taxon>Saccharomycetes</taxon>
        <taxon>Phaffomycetales</taxon>
        <taxon>Wickerhamomycetaceae</taxon>
        <taxon>Wickerhamomyces</taxon>
    </lineage>
</organism>
<dbReference type="EMBL" id="KV454209">
    <property type="protein sequence ID" value="ODQ60710.1"/>
    <property type="molecule type" value="Genomic_DNA"/>
</dbReference>
<evidence type="ECO:0000256" key="1">
    <source>
        <dbReference type="ARBA" id="ARBA00004502"/>
    </source>
</evidence>
<dbReference type="InterPro" id="IPR019363">
    <property type="entry name" value="LDAH"/>
</dbReference>
<dbReference type="GeneID" id="30201794"/>
<dbReference type="PANTHER" id="PTHR13390">
    <property type="entry name" value="LIPASE"/>
    <property type="match status" value="1"/>
</dbReference>
<comment type="similarity">
    <text evidence="2">Belongs to the AB hydrolase superfamily. LDAH family.</text>
</comment>
<sequence>MLKSFAGVKLPTSVYHQLPRARPANGPLLIFIPGNPGVISYYVPYFKLLGAQFKTLEILGIAQAGHQIPDGFNGDEFDLVVDLQGQIDHKVAVIEEFLSDGAGANRDVLIMGHSVGSWMVERIVLKLLDKVNFKFIGFITPTIIDIHKSEKGGTAYPLIKILPYLNILLAKLSSLLGYLPERITRFLLSQTLRNPPAHALESTSLFISNPQHIRQSIGLAIEELNVIQNDWDFFENEFLKQTTTIPKWFFFSNVDHWVTNETQKEITERMEGVENAFVENSDEMVHSFCVKQSEEFAEATTKALNELYFNN</sequence>
<dbReference type="AlphaFoldDB" id="A0A1E3P609"/>
<dbReference type="GO" id="GO:0005811">
    <property type="term" value="C:lipid droplet"/>
    <property type="evidence" value="ECO:0007669"/>
    <property type="project" value="UniProtKB-SubCell"/>
</dbReference>
<protein>
    <recommendedName>
        <fullName evidence="7">Lipid droplet-associated hydrolase</fullName>
    </recommendedName>
</protein>
<reference evidence="5 6" key="1">
    <citation type="journal article" date="2016" name="Proc. Natl. Acad. Sci. U.S.A.">
        <title>Comparative genomics of biotechnologically important yeasts.</title>
        <authorList>
            <person name="Riley R."/>
            <person name="Haridas S."/>
            <person name="Wolfe K.H."/>
            <person name="Lopes M.R."/>
            <person name="Hittinger C.T."/>
            <person name="Goeker M."/>
            <person name="Salamov A.A."/>
            <person name="Wisecaver J.H."/>
            <person name="Long T.M."/>
            <person name="Calvey C.H."/>
            <person name="Aerts A.L."/>
            <person name="Barry K.W."/>
            <person name="Choi C."/>
            <person name="Clum A."/>
            <person name="Coughlan A.Y."/>
            <person name="Deshpande S."/>
            <person name="Douglass A.P."/>
            <person name="Hanson S.J."/>
            <person name="Klenk H.-P."/>
            <person name="LaButti K.M."/>
            <person name="Lapidus A."/>
            <person name="Lindquist E.A."/>
            <person name="Lipzen A.M."/>
            <person name="Meier-Kolthoff J.P."/>
            <person name="Ohm R.A."/>
            <person name="Otillar R.P."/>
            <person name="Pangilinan J.L."/>
            <person name="Peng Y."/>
            <person name="Rokas A."/>
            <person name="Rosa C.A."/>
            <person name="Scheuner C."/>
            <person name="Sibirny A.A."/>
            <person name="Slot J.C."/>
            <person name="Stielow J.B."/>
            <person name="Sun H."/>
            <person name="Kurtzman C.P."/>
            <person name="Blackwell M."/>
            <person name="Grigoriev I.V."/>
            <person name="Jeffries T.W."/>
        </authorList>
    </citation>
    <scope>NUCLEOTIDE SEQUENCE [LARGE SCALE GENOMIC DNA]</scope>
    <source>
        <strain evidence="6">ATCC 58044 / CBS 1984 / NCYC 433 / NRRL Y-366-8</strain>
    </source>
</reference>
<dbReference type="Proteomes" id="UP000094112">
    <property type="component" value="Unassembled WGS sequence"/>
</dbReference>
<dbReference type="Pfam" id="PF10230">
    <property type="entry name" value="LIDHydrolase"/>
    <property type="match status" value="1"/>
</dbReference>
<dbReference type="Gene3D" id="3.40.50.1820">
    <property type="entry name" value="alpha/beta hydrolase"/>
    <property type="match status" value="1"/>
</dbReference>
<dbReference type="OrthoDB" id="448051at2759"/>
<comment type="subcellular location">
    <subcellularLocation>
        <location evidence="1">Lipid droplet</location>
    </subcellularLocation>
</comment>
<dbReference type="InterPro" id="IPR029058">
    <property type="entry name" value="AB_hydrolase_fold"/>
</dbReference>
<keyword evidence="3" id="KW-0551">Lipid droplet</keyword>
<keyword evidence="4" id="KW-0378">Hydrolase</keyword>
<evidence type="ECO:0008006" key="7">
    <source>
        <dbReference type="Google" id="ProtNLM"/>
    </source>
</evidence>
<dbReference type="GO" id="GO:0019915">
    <property type="term" value="P:lipid storage"/>
    <property type="evidence" value="ECO:0007669"/>
    <property type="project" value="InterPro"/>
</dbReference>